<name>J4JUC8_9MYCO</name>
<dbReference type="RefSeq" id="WP_007774348.1">
    <property type="nucleotide sequence ID" value="NZ_AFVW02000006.1"/>
</dbReference>
<reference evidence="1 2" key="1">
    <citation type="journal article" date="2011" name="J. Bacteriol.">
        <title>Genome sequence of the Mycobacterium colombiense type strain, CECT 3035.</title>
        <authorList>
            <person name="Gonzalez-Perez M."/>
            <person name="Murcia M.I."/>
            <person name="Landsman D."/>
            <person name="Jordan I.K."/>
            <person name="Marino-Ramirez L."/>
        </authorList>
    </citation>
    <scope>NUCLEOTIDE SEQUENCE [LARGE SCALE GENOMIC DNA]</scope>
    <source>
        <strain evidence="1 2">CECT 3035</strain>
    </source>
</reference>
<accession>J4JUC8</accession>
<dbReference type="GeneID" id="31529214"/>
<dbReference type="Proteomes" id="UP000006455">
    <property type="component" value="Unassembled WGS sequence"/>
</dbReference>
<gene>
    <name evidence="1" type="ORF">MCOL_V219241</name>
</gene>
<sequence>MNLQALTDEDLAGLTSWCEPLARMRDPAVSAYGNAAWHACNSEAQRRRSGGTTLRSWPDPADLGNEALVFLGHLLSGIHDAGSPQLAAFVEELGEQLVDLLYLQVADPGLPE</sequence>
<dbReference type="STRING" id="1041522.GCA_002105755_00603"/>
<organism evidence="1 2">
    <name type="scientific">Mycobacterium colombiense CECT 3035</name>
    <dbReference type="NCBI Taxonomy" id="1041522"/>
    <lineage>
        <taxon>Bacteria</taxon>
        <taxon>Bacillati</taxon>
        <taxon>Actinomycetota</taxon>
        <taxon>Actinomycetes</taxon>
        <taxon>Mycobacteriales</taxon>
        <taxon>Mycobacteriaceae</taxon>
        <taxon>Mycobacterium</taxon>
        <taxon>Mycobacterium avium complex (MAC)</taxon>
    </lineage>
</organism>
<proteinExistence type="predicted"/>
<evidence type="ECO:0000313" key="1">
    <source>
        <dbReference type="EMBL" id="EJO87062.1"/>
    </source>
</evidence>
<comment type="caution">
    <text evidence="1">The sequence shown here is derived from an EMBL/GenBank/DDBJ whole genome shotgun (WGS) entry which is preliminary data.</text>
</comment>
<protein>
    <submittedName>
        <fullName evidence="1">Uncharacterized protein</fullName>
    </submittedName>
</protein>
<evidence type="ECO:0000313" key="2">
    <source>
        <dbReference type="Proteomes" id="UP000006455"/>
    </source>
</evidence>
<dbReference type="EMBL" id="AFVW02000006">
    <property type="protein sequence ID" value="EJO87062.1"/>
    <property type="molecule type" value="Genomic_DNA"/>
</dbReference>
<dbReference type="OrthoDB" id="9774011at2"/>
<dbReference type="AlphaFoldDB" id="J4JUC8"/>